<protein>
    <submittedName>
        <fullName evidence="1">KxDL domain-containing protein</fullName>
    </submittedName>
</protein>
<dbReference type="WBParaSite" id="MCU_012164-RA">
    <property type="protein sequence ID" value="MCU_012164-RA"/>
    <property type="gene ID" value="MCU_012164"/>
</dbReference>
<name>A0A5K3FZJ8_MESCO</name>
<organism evidence="1">
    <name type="scientific">Mesocestoides corti</name>
    <name type="common">Flatworm</name>
    <dbReference type="NCBI Taxonomy" id="53468"/>
    <lineage>
        <taxon>Eukaryota</taxon>
        <taxon>Metazoa</taxon>
        <taxon>Spiralia</taxon>
        <taxon>Lophotrochozoa</taxon>
        <taxon>Platyhelminthes</taxon>
        <taxon>Cestoda</taxon>
        <taxon>Eucestoda</taxon>
        <taxon>Cyclophyllidea</taxon>
        <taxon>Mesocestoididae</taxon>
        <taxon>Mesocestoides</taxon>
    </lineage>
</organism>
<sequence length="89" mass="9847">MDSLTSEQYIACLEKKLSRLKHAINPTSNDLVNNVSAMKSLVLHDVLTNSTTSSLFNVESLETDPLVHFDVLDSLHSSQSEDDRTKSAL</sequence>
<evidence type="ECO:0000313" key="1">
    <source>
        <dbReference type="WBParaSite" id="MCU_012164-RA"/>
    </source>
</evidence>
<dbReference type="Pfam" id="PF14989">
    <property type="entry name" value="CCDC32"/>
    <property type="match status" value="1"/>
</dbReference>
<reference evidence="1" key="1">
    <citation type="submission" date="2019-11" db="UniProtKB">
        <authorList>
            <consortium name="WormBaseParasite"/>
        </authorList>
    </citation>
    <scope>IDENTIFICATION</scope>
</reference>
<accession>A0A5K3FZJ8</accession>
<dbReference type="InterPro" id="IPR028039">
    <property type="entry name" value="CCDC32"/>
</dbReference>
<dbReference type="AlphaFoldDB" id="A0A5K3FZJ8"/>
<proteinExistence type="predicted"/>